<comment type="subcellular location">
    <subcellularLocation>
        <location evidence="1 7">Cell outer membrane</location>
        <topology evidence="1 7">Multi-pass membrane protein</topology>
    </subcellularLocation>
</comment>
<name>A0A2X1D9S2_BREVE</name>
<sequence>MTSSKLVLMLGAAAVALPGAALAQSQNSSQTASQTPPPATTSQPAAQTAATTAQTPAPLTQTTEPAQQQQPASVGDVVVNARAADVRTSIDSTSYSLANDLQATTGTLADALRNIPSVEVDPDGNVSLRGDSNVTILIDGRPATQFNGPSRGQMIQQIPAAQYARIEVMTNPSAAYSPEGSGGVINLISKPTTVRPTQTTNGSIRANVGDGGRYNIGANIAHVNGKTTLTADVGIRHDGYLAETNRVRERLDTGSGRFLESRQSQDIDGASDSAYLRLSAQYDLDAKTQLVGELRHTDVDAGGDGVTLYEADNAAGGIGSAYRRSGDGRFKGQFSGATARVLRRFDDQGHEWTNEVRFDRNNFNFTSDSFVDQQIPVAANFIEATANENHQDQWGVTSAYVRPLSDGGKLRLGYELQATLLELDNRVARGPTQAALTPDPLVSNRFDVDQVVHALYVTYEKPFSEKLSAQFGLRLEQTNLDLNQVTSGVKTSQDYFRAYPTGHLSYKLNDKDTVRASYSRRIQRPGPADLNPFLTYGDPQNYRSGNPDLEPQETDSYELNWQRRVQQTFYQATLYYRDTNKAFTQTTVDLGNGVFLTRPENLGASTSTGLELVANGPLLPTLRYSASLNVYRQEIDAAGIVGAQDRSGDAVSGRLSLNWQPTPKDFVQISGVWSGDQLLAQGVREQSTLVNLGYRRKLNDAWSMQMTVRDLFDDFGSTTTLTTPTFRDRSEQTFGGRAAYIGLTWNFGGGQRRPEQFDFQGPTTGG</sequence>
<evidence type="ECO:0000259" key="10">
    <source>
        <dbReference type="Pfam" id="PF07715"/>
    </source>
</evidence>
<gene>
    <name evidence="12" type="ORF">NCTC11166_02995</name>
</gene>
<dbReference type="Gene3D" id="2.170.130.10">
    <property type="entry name" value="TonB-dependent receptor, plug domain"/>
    <property type="match status" value="1"/>
</dbReference>
<proteinExistence type="inferred from homology"/>
<keyword evidence="12" id="KW-0675">Receptor</keyword>
<dbReference type="PANTHER" id="PTHR40980:SF4">
    <property type="entry name" value="TONB-DEPENDENT RECEPTOR-LIKE BETA-BARREL DOMAIN-CONTAINING PROTEIN"/>
    <property type="match status" value="1"/>
</dbReference>
<keyword evidence="6 7" id="KW-0998">Cell outer membrane</keyword>
<protein>
    <submittedName>
        <fullName evidence="12">Outer membrane cobalamin receptor protein</fullName>
    </submittedName>
</protein>
<comment type="similarity">
    <text evidence="7">Belongs to the TonB-dependent receptor family.</text>
</comment>
<feature type="domain" description="TonB-dependent receptor plug" evidence="10">
    <location>
        <begin position="98"/>
        <end position="184"/>
    </location>
</feature>
<dbReference type="SUPFAM" id="SSF56935">
    <property type="entry name" value="Porins"/>
    <property type="match status" value="1"/>
</dbReference>
<dbReference type="AlphaFoldDB" id="A0A2X1D9S2"/>
<evidence type="ECO:0000256" key="1">
    <source>
        <dbReference type="ARBA" id="ARBA00004571"/>
    </source>
</evidence>
<keyword evidence="5 7" id="KW-0472">Membrane</keyword>
<feature type="region of interest" description="Disordered" evidence="8">
    <location>
        <begin position="26"/>
        <end position="74"/>
    </location>
</feature>
<dbReference type="InterPro" id="IPR039426">
    <property type="entry name" value="TonB-dep_rcpt-like"/>
</dbReference>
<dbReference type="InterPro" id="IPR037066">
    <property type="entry name" value="Plug_dom_sf"/>
</dbReference>
<organism evidence="12 13">
    <name type="scientific">Brevundimonas vesicularis</name>
    <name type="common">Pseudomonas vesicularis</name>
    <dbReference type="NCBI Taxonomy" id="41276"/>
    <lineage>
        <taxon>Bacteria</taxon>
        <taxon>Pseudomonadati</taxon>
        <taxon>Pseudomonadota</taxon>
        <taxon>Alphaproteobacteria</taxon>
        <taxon>Caulobacterales</taxon>
        <taxon>Caulobacteraceae</taxon>
        <taxon>Brevundimonas</taxon>
    </lineage>
</organism>
<dbReference type="Gene3D" id="2.40.170.20">
    <property type="entry name" value="TonB-dependent receptor, beta-barrel domain"/>
    <property type="match status" value="1"/>
</dbReference>
<dbReference type="Pfam" id="PF14905">
    <property type="entry name" value="OMP_b-brl_3"/>
    <property type="match status" value="1"/>
</dbReference>
<evidence type="ECO:0000256" key="5">
    <source>
        <dbReference type="ARBA" id="ARBA00023136"/>
    </source>
</evidence>
<evidence type="ECO:0000256" key="2">
    <source>
        <dbReference type="ARBA" id="ARBA00022448"/>
    </source>
</evidence>
<dbReference type="InterPro" id="IPR012910">
    <property type="entry name" value="Plug_dom"/>
</dbReference>
<dbReference type="GO" id="GO:0009279">
    <property type="term" value="C:cell outer membrane"/>
    <property type="evidence" value="ECO:0007669"/>
    <property type="project" value="UniProtKB-SubCell"/>
</dbReference>
<dbReference type="EMBL" id="UAQP01000014">
    <property type="protein sequence ID" value="SPU55596.1"/>
    <property type="molecule type" value="Genomic_DNA"/>
</dbReference>
<feature type="chain" id="PRO_5015850296" evidence="9">
    <location>
        <begin position="24"/>
        <end position="766"/>
    </location>
</feature>
<dbReference type="Proteomes" id="UP000251186">
    <property type="component" value="Unassembled WGS sequence"/>
</dbReference>
<evidence type="ECO:0000259" key="11">
    <source>
        <dbReference type="Pfam" id="PF14905"/>
    </source>
</evidence>
<evidence type="ECO:0000256" key="8">
    <source>
        <dbReference type="SAM" id="MobiDB-lite"/>
    </source>
</evidence>
<keyword evidence="9" id="KW-0732">Signal</keyword>
<accession>A0A2X1D9S2</accession>
<evidence type="ECO:0000256" key="3">
    <source>
        <dbReference type="ARBA" id="ARBA00022452"/>
    </source>
</evidence>
<keyword evidence="2 7" id="KW-0813">Transport</keyword>
<evidence type="ECO:0000256" key="6">
    <source>
        <dbReference type="ARBA" id="ARBA00023237"/>
    </source>
</evidence>
<dbReference type="Pfam" id="PF07715">
    <property type="entry name" value="Plug"/>
    <property type="match status" value="1"/>
</dbReference>
<evidence type="ECO:0000256" key="9">
    <source>
        <dbReference type="SAM" id="SignalP"/>
    </source>
</evidence>
<dbReference type="PROSITE" id="PS52016">
    <property type="entry name" value="TONB_DEPENDENT_REC_3"/>
    <property type="match status" value="1"/>
</dbReference>
<evidence type="ECO:0000313" key="13">
    <source>
        <dbReference type="Proteomes" id="UP000251186"/>
    </source>
</evidence>
<reference evidence="12 13" key="1">
    <citation type="submission" date="2018-06" db="EMBL/GenBank/DDBJ databases">
        <authorList>
            <consortium name="Pathogen Informatics"/>
            <person name="Doyle S."/>
        </authorList>
    </citation>
    <scope>NUCLEOTIDE SEQUENCE [LARGE SCALE GENOMIC DNA]</scope>
    <source>
        <strain evidence="12 13">NCTC11166</strain>
    </source>
</reference>
<dbReference type="PANTHER" id="PTHR40980">
    <property type="entry name" value="PLUG DOMAIN-CONTAINING PROTEIN"/>
    <property type="match status" value="1"/>
</dbReference>
<feature type="domain" description="Outer membrane protein beta-barrel" evidence="11">
    <location>
        <begin position="343"/>
        <end position="745"/>
    </location>
</feature>
<keyword evidence="4 7" id="KW-0812">Transmembrane</keyword>
<dbReference type="InterPro" id="IPR036942">
    <property type="entry name" value="Beta-barrel_TonB_sf"/>
</dbReference>
<evidence type="ECO:0000313" key="12">
    <source>
        <dbReference type="EMBL" id="SPU55596.1"/>
    </source>
</evidence>
<evidence type="ECO:0000256" key="4">
    <source>
        <dbReference type="ARBA" id="ARBA00022692"/>
    </source>
</evidence>
<dbReference type="RefSeq" id="WP_220116733.1">
    <property type="nucleotide sequence ID" value="NZ_UAQP01000014.1"/>
</dbReference>
<evidence type="ECO:0000256" key="7">
    <source>
        <dbReference type="PROSITE-ProRule" id="PRU01360"/>
    </source>
</evidence>
<feature type="signal peptide" evidence="9">
    <location>
        <begin position="1"/>
        <end position="23"/>
    </location>
</feature>
<keyword evidence="3 7" id="KW-1134">Transmembrane beta strand</keyword>
<dbReference type="InterPro" id="IPR041700">
    <property type="entry name" value="OMP_b-brl_3"/>
</dbReference>